<dbReference type="AlphaFoldDB" id="A0A1J5PS57"/>
<gene>
    <name evidence="1" type="ORF">GALL_502810</name>
</gene>
<reference evidence="1" key="1">
    <citation type="submission" date="2016-10" db="EMBL/GenBank/DDBJ databases">
        <title>Sequence of Gallionella enrichment culture.</title>
        <authorList>
            <person name="Poehlein A."/>
            <person name="Muehling M."/>
            <person name="Daniel R."/>
        </authorList>
    </citation>
    <scope>NUCLEOTIDE SEQUENCE</scope>
</reference>
<organism evidence="1">
    <name type="scientific">mine drainage metagenome</name>
    <dbReference type="NCBI Taxonomy" id="410659"/>
    <lineage>
        <taxon>unclassified sequences</taxon>
        <taxon>metagenomes</taxon>
        <taxon>ecological metagenomes</taxon>
    </lineage>
</organism>
<evidence type="ECO:0000313" key="1">
    <source>
        <dbReference type="EMBL" id="OIQ68131.1"/>
    </source>
</evidence>
<name>A0A1J5PS57_9ZZZZ</name>
<dbReference type="EMBL" id="MLJW01005489">
    <property type="protein sequence ID" value="OIQ68131.1"/>
    <property type="molecule type" value="Genomic_DNA"/>
</dbReference>
<protein>
    <submittedName>
        <fullName evidence="1">Uncharacterized protein</fullName>
    </submittedName>
</protein>
<comment type="caution">
    <text evidence="1">The sequence shown here is derived from an EMBL/GenBank/DDBJ whole genome shotgun (WGS) entry which is preliminary data.</text>
</comment>
<proteinExistence type="predicted"/>
<sequence>MLKGAPRFTDDLPQLQADNLQMRVNPITHLGLESAK</sequence>
<accession>A0A1J5PS57</accession>